<dbReference type="Proteomes" id="UP000320722">
    <property type="component" value="Chromosome"/>
</dbReference>
<evidence type="ECO:0000313" key="1">
    <source>
        <dbReference type="EMBL" id="QDU05100.1"/>
    </source>
</evidence>
<reference evidence="1 2" key="1">
    <citation type="submission" date="2019-02" db="EMBL/GenBank/DDBJ databases">
        <title>Deep-cultivation of Planctomycetes and their phenomic and genomic characterization uncovers novel biology.</title>
        <authorList>
            <person name="Wiegand S."/>
            <person name="Jogler M."/>
            <person name="Boedeker C."/>
            <person name="Pinto D."/>
            <person name="Vollmers J."/>
            <person name="Rivas-Marin E."/>
            <person name="Kohn T."/>
            <person name="Peeters S.H."/>
            <person name="Heuer A."/>
            <person name="Rast P."/>
            <person name="Oberbeckmann S."/>
            <person name="Bunk B."/>
            <person name="Jeske O."/>
            <person name="Meyerdierks A."/>
            <person name="Storesund J.E."/>
            <person name="Kallscheuer N."/>
            <person name="Luecker S."/>
            <person name="Lage O.M."/>
            <person name="Pohl T."/>
            <person name="Merkel B.J."/>
            <person name="Hornburger P."/>
            <person name="Mueller R.-W."/>
            <person name="Bruemmer F."/>
            <person name="Labrenz M."/>
            <person name="Spormann A.M."/>
            <person name="Op den Camp H."/>
            <person name="Overmann J."/>
            <person name="Amann R."/>
            <person name="Jetten M.S.M."/>
            <person name="Mascher T."/>
            <person name="Medema M.H."/>
            <person name="Devos D.P."/>
            <person name="Kaster A.-K."/>
            <person name="Ovreas L."/>
            <person name="Rohde M."/>
            <person name="Galperin M.Y."/>
            <person name="Jogler C."/>
        </authorList>
    </citation>
    <scope>NUCLEOTIDE SEQUENCE [LARGE SCALE GENOMIC DNA]</scope>
    <source>
        <strain evidence="1 2">V6</strain>
    </source>
</reference>
<dbReference type="AlphaFoldDB" id="A0A517WIM7"/>
<sequence length="62" mass="6937">MYQNGIDCAQQTQQWDTGVTLVSATENIEKTGVNSAKRWRAPRNMGFVSIGFVDVKFNIKEG</sequence>
<gene>
    <name evidence="1" type="ORF">V6x_48330</name>
</gene>
<protein>
    <submittedName>
        <fullName evidence="1">Uncharacterized protein</fullName>
    </submittedName>
</protein>
<proteinExistence type="predicted"/>
<accession>A0A517WIM7</accession>
<organism evidence="1 2">
    <name type="scientific">Gimesia chilikensis</name>
    <dbReference type="NCBI Taxonomy" id="2605989"/>
    <lineage>
        <taxon>Bacteria</taxon>
        <taxon>Pseudomonadati</taxon>
        <taxon>Planctomycetota</taxon>
        <taxon>Planctomycetia</taxon>
        <taxon>Planctomycetales</taxon>
        <taxon>Planctomycetaceae</taxon>
        <taxon>Gimesia</taxon>
    </lineage>
</organism>
<evidence type="ECO:0000313" key="2">
    <source>
        <dbReference type="Proteomes" id="UP000320722"/>
    </source>
</evidence>
<dbReference type="EMBL" id="CP036347">
    <property type="protein sequence ID" value="QDU05100.1"/>
    <property type="molecule type" value="Genomic_DNA"/>
</dbReference>
<name>A0A517WIM7_9PLAN</name>